<feature type="transmembrane region" description="Helical" evidence="5">
    <location>
        <begin position="129"/>
        <end position="147"/>
    </location>
</feature>
<dbReference type="PANTHER" id="PTHR10846">
    <property type="entry name" value="SODIUM/POTASSIUM/CALCIUM EXCHANGER"/>
    <property type="match status" value="1"/>
</dbReference>
<evidence type="ECO:0000313" key="8">
    <source>
        <dbReference type="Proteomes" id="UP000032430"/>
    </source>
</evidence>
<evidence type="ECO:0000259" key="6">
    <source>
        <dbReference type="Pfam" id="PF01699"/>
    </source>
</evidence>
<feature type="transmembrane region" description="Helical" evidence="5">
    <location>
        <begin position="236"/>
        <end position="261"/>
    </location>
</feature>
<dbReference type="AlphaFoldDB" id="A0A098G1P6"/>
<feature type="transmembrane region" description="Helical" evidence="5">
    <location>
        <begin position="102"/>
        <end position="122"/>
    </location>
</feature>
<evidence type="ECO:0000256" key="3">
    <source>
        <dbReference type="ARBA" id="ARBA00022989"/>
    </source>
</evidence>
<gene>
    <name evidence="7" type="ORF">LFA_0970</name>
</gene>
<keyword evidence="4 5" id="KW-0472">Membrane</keyword>
<feature type="transmembrane region" description="Helical" evidence="5">
    <location>
        <begin position="37"/>
        <end position="61"/>
    </location>
</feature>
<dbReference type="RefSeq" id="WP_045095074.1">
    <property type="nucleotide sequence ID" value="NZ_LN614827.1"/>
</dbReference>
<feature type="transmembrane region" description="Helical" evidence="5">
    <location>
        <begin position="206"/>
        <end position="230"/>
    </location>
</feature>
<dbReference type="GO" id="GO:0006874">
    <property type="term" value="P:intracellular calcium ion homeostasis"/>
    <property type="evidence" value="ECO:0007669"/>
    <property type="project" value="TreeGrafter"/>
</dbReference>
<dbReference type="GO" id="GO:0005262">
    <property type="term" value="F:calcium channel activity"/>
    <property type="evidence" value="ECO:0007669"/>
    <property type="project" value="TreeGrafter"/>
</dbReference>
<keyword evidence="2 5" id="KW-0812">Transmembrane</keyword>
<comment type="subcellular location">
    <subcellularLocation>
        <location evidence="1">Membrane</location>
        <topology evidence="1">Multi-pass membrane protein</topology>
    </subcellularLocation>
</comment>
<dbReference type="Proteomes" id="UP000032430">
    <property type="component" value="Chromosome I"/>
</dbReference>
<organism evidence="7 8">
    <name type="scientific">Legionella fallonii LLAP-10</name>
    <dbReference type="NCBI Taxonomy" id="1212491"/>
    <lineage>
        <taxon>Bacteria</taxon>
        <taxon>Pseudomonadati</taxon>
        <taxon>Pseudomonadota</taxon>
        <taxon>Gammaproteobacteria</taxon>
        <taxon>Legionellales</taxon>
        <taxon>Legionellaceae</taxon>
        <taxon>Legionella</taxon>
    </lineage>
</organism>
<dbReference type="InterPro" id="IPR044880">
    <property type="entry name" value="NCX_ion-bd_dom_sf"/>
</dbReference>
<feature type="domain" description="Sodium/calcium exchanger membrane region" evidence="6">
    <location>
        <begin position="3"/>
        <end position="143"/>
    </location>
</feature>
<evidence type="ECO:0000256" key="5">
    <source>
        <dbReference type="SAM" id="Phobius"/>
    </source>
</evidence>
<feature type="transmembrane region" description="Helical" evidence="5">
    <location>
        <begin position="174"/>
        <end position="194"/>
    </location>
</feature>
<dbReference type="GO" id="GO:0008273">
    <property type="term" value="F:calcium, potassium:sodium antiporter activity"/>
    <property type="evidence" value="ECO:0007669"/>
    <property type="project" value="TreeGrafter"/>
</dbReference>
<feature type="transmembrane region" description="Helical" evidence="5">
    <location>
        <begin position="68"/>
        <end position="90"/>
    </location>
</feature>
<dbReference type="EMBL" id="LN614827">
    <property type="protein sequence ID" value="CEG56408.1"/>
    <property type="molecule type" value="Genomic_DNA"/>
</dbReference>
<keyword evidence="8" id="KW-1185">Reference proteome</keyword>
<evidence type="ECO:0000313" key="7">
    <source>
        <dbReference type="EMBL" id="CEG56408.1"/>
    </source>
</evidence>
<feature type="transmembrane region" description="Helical" evidence="5">
    <location>
        <begin position="273"/>
        <end position="290"/>
    </location>
</feature>
<reference evidence="8" key="1">
    <citation type="submission" date="2014-09" db="EMBL/GenBank/DDBJ databases">
        <authorList>
            <person name="Gomez-Valero L."/>
        </authorList>
    </citation>
    <scope>NUCLEOTIDE SEQUENCE [LARGE SCALE GENOMIC DNA]</scope>
    <source>
        <strain evidence="8">ATCC700992</strain>
    </source>
</reference>
<name>A0A098G1P6_9GAMM</name>
<feature type="domain" description="Sodium/calcium exchanger membrane region" evidence="6">
    <location>
        <begin position="175"/>
        <end position="312"/>
    </location>
</feature>
<protein>
    <submittedName>
        <fullName evidence="7">Ca2+/Na+ antiporter</fullName>
    </submittedName>
</protein>
<dbReference type="OrthoDB" id="9794225at2"/>
<evidence type="ECO:0000256" key="2">
    <source>
        <dbReference type="ARBA" id="ARBA00022692"/>
    </source>
</evidence>
<dbReference type="Pfam" id="PF01699">
    <property type="entry name" value="Na_Ca_ex"/>
    <property type="match status" value="2"/>
</dbReference>
<dbReference type="PANTHER" id="PTHR10846:SF8">
    <property type="entry name" value="INNER MEMBRANE PROTEIN YRBG"/>
    <property type="match status" value="1"/>
</dbReference>
<evidence type="ECO:0000256" key="1">
    <source>
        <dbReference type="ARBA" id="ARBA00004141"/>
    </source>
</evidence>
<dbReference type="KEGG" id="lfa:LFA_0970"/>
<proteinExistence type="predicted"/>
<accession>A0A098G1P6</accession>
<dbReference type="STRING" id="1212491.LFA_0970"/>
<dbReference type="InterPro" id="IPR004837">
    <property type="entry name" value="NaCa_Exmemb"/>
</dbReference>
<dbReference type="InterPro" id="IPR004481">
    <property type="entry name" value="K/Na/Ca-exchanger"/>
</dbReference>
<dbReference type="HOGENOM" id="CLU_007948_0_3_6"/>
<feature type="transmembrane region" description="Helical" evidence="5">
    <location>
        <begin position="296"/>
        <end position="315"/>
    </location>
</feature>
<keyword evidence="3 5" id="KW-1133">Transmembrane helix</keyword>
<dbReference type="Gene3D" id="1.20.1420.30">
    <property type="entry name" value="NCX, central ion-binding region"/>
    <property type="match status" value="1"/>
</dbReference>
<sequence>MNSIVILILSFIALLWAANHIVTGASGLVARLHLSPFTIGLTIIALGTTIPELIIFTLSYLKNRNHFIIGNAIGANIANIGLILGISILLKPASLNYNALKKTYPIIIITMLFVYSLILDGFLGKIDGCLFLIACVALIILFIYLSSRNHPQDHFLNNFKSAVISSRSLKLNSLSLILGLLIIPISNKYLILSIAELAKKVGMNEYITGCTIIAMSATLPSLITAITAALKAEEDIAAGTILGSNIYSLLLILAFPTIIIPAKISTTVLWRDIPVMISLTILLIFLNYQYKKKLSFWHGGILLIVYCSYVISLVIKAHN</sequence>
<evidence type="ECO:0000256" key="4">
    <source>
        <dbReference type="ARBA" id="ARBA00023136"/>
    </source>
</evidence>
<dbReference type="GO" id="GO:0005886">
    <property type="term" value="C:plasma membrane"/>
    <property type="evidence" value="ECO:0007669"/>
    <property type="project" value="TreeGrafter"/>
</dbReference>